<keyword evidence="9 13" id="KW-0547">Nucleotide-binding</keyword>
<keyword evidence="8 13" id="KW-0548">Nucleotidyltransferase</keyword>
<dbReference type="PANTHER" id="PTHR17490:SF16">
    <property type="entry name" value="THREONYLCARBAMOYL-AMP SYNTHASE"/>
    <property type="match status" value="1"/>
</dbReference>
<dbReference type="InterPro" id="IPR038385">
    <property type="entry name" value="Sua5/YwlC_C"/>
</dbReference>
<evidence type="ECO:0000256" key="6">
    <source>
        <dbReference type="ARBA" id="ARBA00022679"/>
    </source>
</evidence>
<evidence type="ECO:0000256" key="8">
    <source>
        <dbReference type="ARBA" id="ARBA00022695"/>
    </source>
</evidence>
<dbReference type="InterPro" id="IPR005145">
    <property type="entry name" value="Sua5_C"/>
</dbReference>
<dbReference type="Pfam" id="PF03481">
    <property type="entry name" value="Sua5_C"/>
    <property type="match status" value="1"/>
</dbReference>
<dbReference type="SUPFAM" id="SSF55821">
    <property type="entry name" value="YrdC/RibB"/>
    <property type="match status" value="1"/>
</dbReference>
<evidence type="ECO:0000256" key="1">
    <source>
        <dbReference type="ARBA" id="ARBA00004496"/>
    </source>
</evidence>
<evidence type="ECO:0000256" key="9">
    <source>
        <dbReference type="ARBA" id="ARBA00022741"/>
    </source>
</evidence>
<comment type="catalytic activity">
    <reaction evidence="12 13">
        <text>L-threonine + hydrogencarbonate + ATP = L-threonylcarbamoyladenylate + diphosphate + H2O</text>
        <dbReference type="Rhea" id="RHEA:36407"/>
        <dbReference type="ChEBI" id="CHEBI:15377"/>
        <dbReference type="ChEBI" id="CHEBI:17544"/>
        <dbReference type="ChEBI" id="CHEBI:30616"/>
        <dbReference type="ChEBI" id="CHEBI:33019"/>
        <dbReference type="ChEBI" id="CHEBI:57926"/>
        <dbReference type="ChEBI" id="CHEBI:73682"/>
        <dbReference type="EC" id="2.7.7.87"/>
    </reaction>
</comment>
<evidence type="ECO:0000256" key="2">
    <source>
        <dbReference type="ARBA" id="ARBA00007663"/>
    </source>
</evidence>
<gene>
    <name evidence="15" type="ORF">LNQ34_22725</name>
</gene>
<keyword evidence="5 13" id="KW-0963">Cytoplasm</keyword>
<dbReference type="InterPro" id="IPR017945">
    <property type="entry name" value="DHBP_synth_RibB-like_a/b_dom"/>
</dbReference>
<dbReference type="InterPro" id="IPR006070">
    <property type="entry name" value="Sua5-like_dom"/>
</dbReference>
<protein>
    <recommendedName>
        <fullName evidence="4 13">Threonylcarbamoyl-AMP synthase</fullName>
        <shortName evidence="13">TC-AMP synthase</shortName>
        <ecNumber evidence="3 13">2.7.7.87</ecNumber>
    </recommendedName>
    <alternativeName>
        <fullName evidence="11 13">L-threonylcarbamoyladenylate synthase</fullName>
    </alternativeName>
</protein>
<evidence type="ECO:0000256" key="13">
    <source>
        <dbReference type="PIRNR" id="PIRNR004930"/>
    </source>
</evidence>
<keyword evidence="16" id="KW-1185">Reference proteome</keyword>
<accession>A0ABS8M732</accession>
<feature type="domain" description="YrdC-like" evidence="14">
    <location>
        <begin position="3"/>
        <end position="189"/>
    </location>
</feature>
<keyword evidence="7 13" id="KW-0819">tRNA processing</keyword>
<dbReference type="PANTHER" id="PTHR17490">
    <property type="entry name" value="SUA5"/>
    <property type="match status" value="1"/>
</dbReference>
<name>A0ABS8M732_9FLAO</name>
<evidence type="ECO:0000313" key="15">
    <source>
        <dbReference type="EMBL" id="MCC9020591.1"/>
    </source>
</evidence>
<evidence type="ECO:0000256" key="7">
    <source>
        <dbReference type="ARBA" id="ARBA00022694"/>
    </source>
</evidence>
<dbReference type="NCBIfam" id="TIGR00057">
    <property type="entry name" value="L-threonylcarbamoyladenylate synthase"/>
    <property type="match status" value="1"/>
</dbReference>
<evidence type="ECO:0000256" key="3">
    <source>
        <dbReference type="ARBA" id="ARBA00012584"/>
    </source>
</evidence>
<dbReference type="InterPro" id="IPR050156">
    <property type="entry name" value="TC-AMP_synthase_SUA5"/>
</dbReference>
<evidence type="ECO:0000256" key="10">
    <source>
        <dbReference type="ARBA" id="ARBA00022840"/>
    </source>
</evidence>
<evidence type="ECO:0000259" key="14">
    <source>
        <dbReference type="PROSITE" id="PS51163"/>
    </source>
</evidence>
<dbReference type="RefSeq" id="WP_230001411.1">
    <property type="nucleotide sequence ID" value="NZ_JAJJMN010000003.1"/>
</dbReference>
<dbReference type="EC" id="2.7.7.87" evidence="3 13"/>
<keyword evidence="6 13" id="KW-0808">Transferase</keyword>
<proteinExistence type="inferred from homology"/>
<dbReference type="InterPro" id="IPR010923">
    <property type="entry name" value="T(6)A37_SUA5"/>
</dbReference>
<evidence type="ECO:0000256" key="4">
    <source>
        <dbReference type="ARBA" id="ARBA00015492"/>
    </source>
</evidence>
<dbReference type="Pfam" id="PF01300">
    <property type="entry name" value="Sua5_yciO_yrdC"/>
    <property type="match status" value="1"/>
</dbReference>
<evidence type="ECO:0000256" key="5">
    <source>
        <dbReference type="ARBA" id="ARBA00022490"/>
    </source>
</evidence>
<evidence type="ECO:0000256" key="11">
    <source>
        <dbReference type="ARBA" id="ARBA00029774"/>
    </source>
</evidence>
<sequence length="317" mass="34818">MISNDIELAAEIVKNEGIIGFPTETVYGLAGNIYSTKAINKIYHIKQRPLHNPLIVHIKAIGDLDRIAIEIPAIAKILAQKFWPGPLTLLLKKHPNVSELITAGHQTVAVRIPNHPVALALLQQLDFPLAAPSANPFGAISPTTPGHVEAYFKEKLPMVLDGEACKAGIESTIVGFKGESVVIYRLGALSKEEIEKVTGPAILFNKEENAPEAPGMLSKHYAPQSTLYVTDNLSECIGRFSDKKIGLLRFMQHREEQNIKHQVVLSPSGNLKEAASKLYAALHELDAMTVDIIIAERFPDHDLGRTINDRLERASKQ</sequence>
<evidence type="ECO:0000256" key="12">
    <source>
        <dbReference type="ARBA" id="ARBA00048366"/>
    </source>
</evidence>
<dbReference type="PROSITE" id="PS51163">
    <property type="entry name" value="YRDC"/>
    <property type="match status" value="1"/>
</dbReference>
<keyword evidence="10 13" id="KW-0067">ATP-binding</keyword>
<comment type="function">
    <text evidence="13">Required for the formation of a threonylcarbamoyl group on adenosine at position 37 (t(6)A37) in tRNAs that read codons beginning with adenine.</text>
</comment>
<comment type="similarity">
    <text evidence="2 13">Belongs to the SUA5 family.</text>
</comment>
<reference evidence="15" key="1">
    <citation type="submission" date="2021-11" db="EMBL/GenBank/DDBJ databases">
        <title>Description of novel Flavobacterium species.</title>
        <authorList>
            <person name="Saticioglu I.B."/>
            <person name="Ay H."/>
            <person name="Altun S."/>
            <person name="Duman M."/>
        </authorList>
    </citation>
    <scope>NUCLEOTIDE SEQUENCE</scope>
    <source>
        <strain evidence="15">F-126</strain>
    </source>
</reference>
<dbReference type="Gene3D" id="3.40.50.11030">
    <property type="entry name" value="Threonylcarbamoyl-AMP synthase, C-terminal domain"/>
    <property type="match status" value="1"/>
</dbReference>
<comment type="caution">
    <text evidence="15">The sequence shown here is derived from an EMBL/GenBank/DDBJ whole genome shotgun (WGS) entry which is preliminary data.</text>
</comment>
<dbReference type="Proteomes" id="UP001430700">
    <property type="component" value="Unassembled WGS sequence"/>
</dbReference>
<dbReference type="Gene3D" id="3.90.870.10">
    <property type="entry name" value="DHBP synthase"/>
    <property type="match status" value="1"/>
</dbReference>
<dbReference type="EMBL" id="JAJJMN010000003">
    <property type="protein sequence ID" value="MCC9020591.1"/>
    <property type="molecule type" value="Genomic_DNA"/>
</dbReference>
<dbReference type="PIRSF" id="PIRSF004930">
    <property type="entry name" value="Tln_factor_SUA5"/>
    <property type="match status" value="1"/>
</dbReference>
<evidence type="ECO:0000313" key="16">
    <source>
        <dbReference type="Proteomes" id="UP001430700"/>
    </source>
</evidence>
<organism evidence="15 16">
    <name type="scientific">Flavobacterium lipolyticum</name>
    <dbReference type="NCBI Taxonomy" id="2893754"/>
    <lineage>
        <taxon>Bacteria</taxon>
        <taxon>Pseudomonadati</taxon>
        <taxon>Bacteroidota</taxon>
        <taxon>Flavobacteriia</taxon>
        <taxon>Flavobacteriales</taxon>
        <taxon>Flavobacteriaceae</taxon>
        <taxon>Flavobacterium</taxon>
    </lineage>
</organism>
<comment type="subcellular location">
    <subcellularLocation>
        <location evidence="1 13">Cytoplasm</location>
    </subcellularLocation>
</comment>